<keyword evidence="8 15" id="KW-0675">Receptor</keyword>
<dbReference type="Gene3D" id="2.170.130.10">
    <property type="entry name" value="TonB-dependent receptor, plug domain"/>
    <property type="match status" value="1"/>
</dbReference>
<dbReference type="InterPro" id="IPR037066">
    <property type="entry name" value="Plug_dom_sf"/>
</dbReference>
<dbReference type="PANTHER" id="PTHR30069:SF41">
    <property type="entry name" value="HEME_HEMOPEXIN UTILIZATION PROTEIN C"/>
    <property type="match status" value="1"/>
</dbReference>
<keyword evidence="7 10" id="KW-0472">Membrane</keyword>
<evidence type="ECO:0000256" key="5">
    <source>
        <dbReference type="ARBA" id="ARBA00022692"/>
    </source>
</evidence>
<comment type="similarity">
    <text evidence="2 10 11">Belongs to the TonB-dependent receptor family.</text>
</comment>
<feature type="signal peptide" evidence="12">
    <location>
        <begin position="1"/>
        <end position="27"/>
    </location>
</feature>
<dbReference type="Pfam" id="PF07715">
    <property type="entry name" value="Plug"/>
    <property type="match status" value="1"/>
</dbReference>
<dbReference type="SUPFAM" id="SSF56935">
    <property type="entry name" value="Porins"/>
    <property type="match status" value="1"/>
</dbReference>
<evidence type="ECO:0000256" key="9">
    <source>
        <dbReference type="ARBA" id="ARBA00023237"/>
    </source>
</evidence>
<evidence type="ECO:0000256" key="2">
    <source>
        <dbReference type="ARBA" id="ARBA00009810"/>
    </source>
</evidence>
<keyword evidence="4 10" id="KW-1134">Transmembrane beta strand</keyword>
<dbReference type="Pfam" id="PF00593">
    <property type="entry name" value="TonB_dep_Rec_b-barrel"/>
    <property type="match status" value="1"/>
</dbReference>
<evidence type="ECO:0000256" key="4">
    <source>
        <dbReference type="ARBA" id="ARBA00022452"/>
    </source>
</evidence>
<evidence type="ECO:0000256" key="8">
    <source>
        <dbReference type="ARBA" id="ARBA00023170"/>
    </source>
</evidence>
<keyword evidence="9 10" id="KW-0998">Cell outer membrane</keyword>
<sequence length="695" mass="76433">MGISIRAGLVMALCATTSMTSITRANAQDASERGATLLQRLILGAGKEKVAIDTPQAVTALEQEELDDKQATTASDIVKAVPNVSIAGGANRALGQSFNIRGIGKGEAAADEGRIIVNVDGVPQFYEQYRMGGFFNDPELFKRVEILRGPASSTLYGSGALGGVVNFTTKDASDFLEDGESGSLKLKSSYDSNPNGYLLSGILALRMSENAEFLFAGNYRAAQEFKDGNGDKIEGSEFVTPNGIAKGTFYLDDEQEQIVRLSYSQFTSDQKDQAYSQLQPTGFFGNVDRVVNNRQAQISYENAASDNPWLDLKVSLSYNNITNEQTNSDLGAFSSIGQDSLYGYESYQFLAENTFEWEGENFENYLTIGGQIIRQNRTTGTKDPLGHHPEGTDTQVGFFAQNEFIWNERLTLIPGIRFDYQMLTAADTLGGLTGGVLPEDNSDIAISPKIAALYEFNDNFSIFGSYAHTQRFPSLDEIYSNDFSAPAPPNYSLGLSKEKSNNFELGFVVSTTDLAVEGDSFDLKTTAFYNKIDDLIVRQRNQYPQYVNIGEAEIYGVEVEAAYDTERFFANAGFGLTVGQDLTAGTALTTVAPPEVTVGAGFRMPDRGLTFGWDGRFVFDQKRVELAAADQLRSDGFNTQDLYVSWRPDDESQFKGWEGAFRVENIFNTQYRDFLANDNGKGRTFKLTLAKEFGW</sequence>
<dbReference type="PANTHER" id="PTHR30069">
    <property type="entry name" value="TONB-DEPENDENT OUTER MEMBRANE RECEPTOR"/>
    <property type="match status" value="1"/>
</dbReference>
<comment type="caution">
    <text evidence="15">The sequence shown here is derived from an EMBL/GenBank/DDBJ whole genome shotgun (WGS) entry which is preliminary data.</text>
</comment>
<evidence type="ECO:0000256" key="11">
    <source>
        <dbReference type="RuleBase" id="RU003357"/>
    </source>
</evidence>
<keyword evidence="5 10" id="KW-0812">Transmembrane</keyword>
<proteinExistence type="inferred from homology"/>
<dbReference type="Gene3D" id="2.40.170.20">
    <property type="entry name" value="TonB-dependent receptor, beta-barrel domain"/>
    <property type="match status" value="1"/>
</dbReference>
<name>A0ABU9T2Z2_9HYPH</name>
<organism evidence="15 16">
    <name type="scientific">Ahrensia kielensis</name>
    <dbReference type="NCBI Taxonomy" id="76980"/>
    <lineage>
        <taxon>Bacteria</taxon>
        <taxon>Pseudomonadati</taxon>
        <taxon>Pseudomonadota</taxon>
        <taxon>Alphaproteobacteria</taxon>
        <taxon>Hyphomicrobiales</taxon>
        <taxon>Ahrensiaceae</taxon>
        <taxon>Ahrensia</taxon>
    </lineage>
</organism>
<dbReference type="Proteomes" id="UP001477870">
    <property type="component" value="Unassembled WGS sequence"/>
</dbReference>
<evidence type="ECO:0000259" key="13">
    <source>
        <dbReference type="Pfam" id="PF00593"/>
    </source>
</evidence>
<dbReference type="InterPro" id="IPR039426">
    <property type="entry name" value="TonB-dep_rcpt-like"/>
</dbReference>
<evidence type="ECO:0000313" key="15">
    <source>
        <dbReference type="EMBL" id="MEM5500195.1"/>
    </source>
</evidence>
<dbReference type="InterPro" id="IPR011276">
    <property type="entry name" value="TonB_haem/Hb_rcpt"/>
</dbReference>
<evidence type="ECO:0000313" key="16">
    <source>
        <dbReference type="Proteomes" id="UP001477870"/>
    </source>
</evidence>
<dbReference type="InterPro" id="IPR000531">
    <property type="entry name" value="Beta-barrel_TonB"/>
</dbReference>
<keyword evidence="12" id="KW-0732">Signal</keyword>
<reference evidence="15 16" key="1">
    <citation type="submission" date="2024-03" db="EMBL/GenBank/DDBJ databases">
        <title>Community enrichment and isolation of bacterial strains for fucoidan degradation.</title>
        <authorList>
            <person name="Sichert A."/>
        </authorList>
    </citation>
    <scope>NUCLEOTIDE SEQUENCE [LARGE SCALE GENOMIC DNA]</scope>
    <source>
        <strain evidence="15 16">AS62</strain>
    </source>
</reference>
<accession>A0ABU9T2Z2</accession>
<evidence type="ECO:0000256" key="6">
    <source>
        <dbReference type="ARBA" id="ARBA00023077"/>
    </source>
</evidence>
<keyword evidence="6 11" id="KW-0798">TonB box</keyword>
<dbReference type="CDD" id="cd01347">
    <property type="entry name" value="ligand_gated_channel"/>
    <property type="match status" value="1"/>
</dbReference>
<feature type="domain" description="TonB-dependent receptor-like beta-barrel" evidence="13">
    <location>
        <begin position="251"/>
        <end position="666"/>
    </location>
</feature>
<evidence type="ECO:0000259" key="14">
    <source>
        <dbReference type="Pfam" id="PF07715"/>
    </source>
</evidence>
<evidence type="ECO:0000256" key="1">
    <source>
        <dbReference type="ARBA" id="ARBA00004571"/>
    </source>
</evidence>
<dbReference type="InterPro" id="IPR012910">
    <property type="entry name" value="Plug_dom"/>
</dbReference>
<dbReference type="PROSITE" id="PS52016">
    <property type="entry name" value="TONB_DEPENDENT_REC_3"/>
    <property type="match status" value="1"/>
</dbReference>
<feature type="domain" description="TonB-dependent receptor plug" evidence="14">
    <location>
        <begin position="52"/>
        <end position="164"/>
    </location>
</feature>
<dbReference type="InterPro" id="IPR036942">
    <property type="entry name" value="Beta-barrel_TonB_sf"/>
</dbReference>
<keyword evidence="3 10" id="KW-0813">Transport</keyword>
<evidence type="ECO:0000256" key="12">
    <source>
        <dbReference type="SAM" id="SignalP"/>
    </source>
</evidence>
<dbReference type="EMBL" id="JBBMQO010000001">
    <property type="protein sequence ID" value="MEM5500195.1"/>
    <property type="molecule type" value="Genomic_DNA"/>
</dbReference>
<evidence type="ECO:0000256" key="3">
    <source>
        <dbReference type="ARBA" id="ARBA00022448"/>
    </source>
</evidence>
<comment type="subcellular location">
    <subcellularLocation>
        <location evidence="1 10">Cell outer membrane</location>
        <topology evidence="1 10">Multi-pass membrane protein</topology>
    </subcellularLocation>
</comment>
<evidence type="ECO:0000256" key="10">
    <source>
        <dbReference type="PROSITE-ProRule" id="PRU01360"/>
    </source>
</evidence>
<gene>
    <name evidence="15" type="ORF">WNY59_01190</name>
</gene>
<feature type="chain" id="PRO_5046120670" evidence="12">
    <location>
        <begin position="28"/>
        <end position="695"/>
    </location>
</feature>
<dbReference type="NCBIfam" id="TIGR01785">
    <property type="entry name" value="TonB-hemin"/>
    <property type="match status" value="1"/>
</dbReference>
<evidence type="ECO:0000256" key="7">
    <source>
        <dbReference type="ARBA" id="ARBA00023136"/>
    </source>
</evidence>
<protein>
    <submittedName>
        <fullName evidence="15">TonB-dependent receptor</fullName>
    </submittedName>
</protein>
<keyword evidence="16" id="KW-1185">Reference proteome</keyword>